<evidence type="ECO:0000256" key="4">
    <source>
        <dbReference type="ARBA" id="ARBA00011245"/>
    </source>
</evidence>
<evidence type="ECO:0000256" key="12">
    <source>
        <dbReference type="ARBA" id="ARBA00023152"/>
    </source>
</evidence>
<organism evidence="17 18">
    <name type="scientific">Pseudodesulfovibrio piezophilus (strain DSM 21447 / JCM 15486 / C1TLV30)</name>
    <name type="common">Desulfovibrio piezophilus</name>
    <dbReference type="NCBI Taxonomy" id="1322246"/>
    <lineage>
        <taxon>Bacteria</taxon>
        <taxon>Pseudomonadati</taxon>
        <taxon>Thermodesulfobacteriota</taxon>
        <taxon>Desulfovibrionia</taxon>
        <taxon>Desulfovibrionales</taxon>
        <taxon>Desulfovibrionaceae</taxon>
    </lineage>
</organism>
<keyword evidence="10 13" id="KW-0418">Kinase</keyword>
<evidence type="ECO:0000256" key="11">
    <source>
        <dbReference type="ARBA" id="ARBA00022840"/>
    </source>
</evidence>
<comment type="catalytic activity">
    <reaction evidence="1 13 16">
        <text>(2R)-3-phosphoglycerate + ATP = (2R)-3-phospho-glyceroyl phosphate + ADP</text>
        <dbReference type="Rhea" id="RHEA:14801"/>
        <dbReference type="ChEBI" id="CHEBI:30616"/>
        <dbReference type="ChEBI" id="CHEBI:57604"/>
        <dbReference type="ChEBI" id="CHEBI:58272"/>
        <dbReference type="ChEBI" id="CHEBI:456216"/>
        <dbReference type="EC" id="2.7.2.3"/>
    </reaction>
</comment>
<feature type="binding site" evidence="13">
    <location>
        <position position="158"/>
    </location>
    <ligand>
        <name>substrate</name>
    </ligand>
</feature>
<evidence type="ECO:0000256" key="2">
    <source>
        <dbReference type="ARBA" id="ARBA00004838"/>
    </source>
</evidence>
<dbReference type="InterPro" id="IPR036043">
    <property type="entry name" value="Phosphoglycerate_kinase_sf"/>
</dbReference>
<keyword evidence="18" id="KW-1185">Reference proteome</keyword>
<name>M1WLD7_PSEP2</name>
<feature type="binding site" evidence="13">
    <location>
        <position position="121"/>
    </location>
    <ligand>
        <name>substrate</name>
    </ligand>
</feature>
<dbReference type="PATRIC" id="fig|879567.3.peg.465"/>
<feature type="binding site" evidence="14">
    <location>
        <position position="39"/>
    </location>
    <ligand>
        <name>(2R)-3-phosphoglycerate</name>
        <dbReference type="ChEBI" id="CHEBI:58272"/>
    </ligand>
</feature>
<evidence type="ECO:0000256" key="6">
    <source>
        <dbReference type="ARBA" id="ARBA00016471"/>
    </source>
</evidence>
<dbReference type="HOGENOM" id="CLU_025427_0_2_7"/>
<dbReference type="FunFam" id="3.40.50.1260:FF:000031">
    <property type="entry name" value="Phosphoglycerate kinase 1"/>
    <property type="match status" value="1"/>
</dbReference>
<dbReference type="FunFam" id="3.40.50.1260:FF:000006">
    <property type="entry name" value="Phosphoglycerate kinase"/>
    <property type="match status" value="1"/>
</dbReference>
<protein>
    <recommendedName>
        <fullName evidence="6 13">Phosphoglycerate kinase</fullName>
        <ecNumber evidence="5 13">2.7.2.3</ecNumber>
    </recommendedName>
</protein>
<gene>
    <name evidence="13 17" type="primary">pgk</name>
    <name evidence="17" type="ordered locus">BN4_10447</name>
</gene>
<evidence type="ECO:0000256" key="15">
    <source>
        <dbReference type="PIRSR" id="PIRSR000724-2"/>
    </source>
</evidence>
<feature type="binding site" evidence="13 14">
    <location>
        <begin position="62"/>
        <end position="65"/>
    </location>
    <ligand>
        <name>substrate</name>
    </ligand>
</feature>
<accession>M1WLD7</accession>
<comment type="subunit">
    <text evidence="4 13">Monomer.</text>
</comment>
<dbReference type="RefSeq" id="WP_015413740.1">
    <property type="nucleotide sequence ID" value="NC_020409.1"/>
</dbReference>
<evidence type="ECO:0000256" key="14">
    <source>
        <dbReference type="PIRSR" id="PIRSR000724-1"/>
    </source>
</evidence>
<proteinExistence type="inferred from homology"/>
<reference evidence="18" key="2">
    <citation type="journal article" date="2013" name="Stand. Genomic Sci.">
        <title>Complete genome sequence of Desulfocapsa sulfexigens, a marine deltaproteobacterium specialized in disproportionating inorganic sulfur compounds.</title>
        <authorList>
            <person name="Finster K.W."/>
            <person name="Kjeldsen K.U."/>
            <person name="Kube M."/>
            <person name="Reinhardt R."/>
            <person name="Mussmann M."/>
            <person name="Amann R."/>
            <person name="Schreiber L."/>
        </authorList>
    </citation>
    <scope>NUCLEOTIDE SEQUENCE [LARGE SCALE GENOMIC DNA]</scope>
    <source>
        <strain evidence="18">DSM 10523 / SB164P1</strain>
    </source>
</reference>
<comment type="caution">
    <text evidence="13">Lacks conserved residue(s) required for the propagation of feature annotation.</text>
</comment>
<feature type="binding site" evidence="13 14">
    <location>
        <begin position="24"/>
        <end position="26"/>
    </location>
    <ligand>
        <name>substrate</name>
    </ligand>
</feature>
<keyword evidence="8 13" id="KW-0808">Transferase</keyword>
<dbReference type="GO" id="GO:0005524">
    <property type="term" value="F:ATP binding"/>
    <property type="evidence" value="ECO:0007669"/>
    <property type="project" value="UniProtKB-KW"/>
</dbReference>
<evidence type="ECO:0000256" key="3">
    <source>
        <dbReference type="ARBA" id="ARBA00008982"/>
    </source>
</evidence>
<dbReference type="PRINTS" id="PR00477">
    <property type="entry name" value="PHGLYCKINASE"/>
</dbReference>
<dbReference type="GO" id="GO:0004618">
    <property type="term" value="F:phosphoglycerate kinase activity"/>
    <property type="evidence" value="ECO:0007669"/>
    <property type="project" value="UniProtKB-UniRule"/>
</dbReference>
<evidence type="ECO:0000313" key="18">
    <source>
        <dbReference type="Proteomes" id="UP000011724"/>
    </source>
</evidence>
<keyword evidence="12 13" id="KW-0324">Glycolysis</keyword>
<dbReference type="PANTHER" id="PTHR11406:SF23">
    <property type="entry name" value="PHOSPHOGLYCERATE KINASE 1, CHLOROPLASTIC-RELATED"/>
    <property type="match status" value="1"/>
</dbReference>
<comment type="pathway">
    <text evidence="2 13">Carbohydrate degradation; glycolysis; pyruvate from D-glyceraldehyde 3-phosphate: step 2/5.</text>
</comment>
<reference evidence="17 18" key="1">
    <citation type="journal article" date="2013" name="PLoS ONE">
        <title>The first genomic and proteomic characterization of a deep-sea sulfate reducer: insights into the piezophilic lifestyle of Desulfovibrio piezophilus.</title>
        <authorList>
            <person name="Pradel N."/>
            <person name="Ji B."/>
            <person name="Gimenez G."/>
            <person name="Talla E."/>
            <person name="Lenoble P."/>
            <person name="Garel M."/>
            <person name="Tamburini C."/>
            <person name="Fourquet P."/>
            <person name="Lebrun R."/>
            <person name="Bertin P."/>
            <person name="Denis Y."/>
            <person name="Pophillat M."/>
            <person name="Barbe V."/>
            <person name="Ollivier B."/>
            <person name="Dolla A."/>
        </authorList>
    </citation>
    <scope>NUCLEOTIDE SEQUENCE [LARGE SCALE GENOMIC DNA]</scope>
    <source>
        <strain evidence="18">DSM 10523 / SB164P1</strain>
    </source>
</reference>
<dbReference type="Pfam" id="PF00162">
    <property type="entry name" value="PGK"/>
    <property type="match status" value="1"/>
</dbReference>
<dbReference type="EMBL" id="FO203427">
    <property type="protein sequence ID" value="CCH47685.1"/>
    <property type="molecule type" value="Genomic_DNA"/>
</dbReference>
<dbReference type="PIRSF" id="PIRSF000724">
    <property type="entry name" value="Pgk"/>
    <property type="match status" value="1"/>
</dbReference>
<dbReference type="PANTHER" id="PTHR11406">
    <property type="entry name" value="PHOSPHOGLYCERATE KINASE"/>
    <property type="match status" value="1"/>
</dbReference>
<dbReference type="BioCyc" id="DPIE1322246:BN4_RS02330-MONOMER"/>
<dbReference type="AlphaFoldDB" id="M1WLD7"/>
<dbReference type="Gene3D" id="3.40.50.1260">
    <property type="entry name" value="Phosphoglycerate kinase, N-terminal domain"/>
    <property type="match status" value="2"/>
</dbReference>
<dbReference type="EC" id="2.7.2.3" evidence="5 13"/>
<dbReference type="STRING" id="1322246.BN4_10447"/>
<evidence type="ECO:0000256" key="1">
    <source>
        <dbReference type="ARBA" id="ARBA00000642"/>
    </source>
</evidence>
<dbReference type="Proteomes" id="UP000011724">
    <property type="component" value="Chromosome"/>
</dbReference>
<comment type="subcellular location">
    <subcellularLocation>
        <location evidence="13">Cytoplasm</location>
    </subcellularLocation>
</comment>
<evidence type="ECO:0000256" key="7">
    <source>
        <dbReference type="ARBA" id="ARBA00022490"/>
    </source>
</evidence>
<feature type="binding site" evidence="13 15">
    <location>
        <begin position="358"/>
        <end position="361"/>
    </location>
    <ligand>
        <name>ATP</name>
        <dbReference type="ChEBI" id="CHEBI:30616"/>
    </ligand>
</feature>
<dbReference type="HAMAP" id="MF_00145">
    <property type="entry name" value="Phosphoglyc_kinase"/>
    <property type="match status" value="1"/>
</dbReference>
<keyword evidence="7 13" id="KW-0963">Cytoplasm</keyword>
<evidence type="ECO:0000256" key="9">
    <source>
        <dbReference type="ARBA" id="ARBA00022741"/>
    </source>
</evidence>
<feature type="binding site" evidence="13 15">
    <location>
        <position position="331"/>
    </location>
    <ligand>
        <name>ATP</name>
        <dbReference type="ChEBI" id="CHEBI:30616"/>
    </ligand>
</feature>
<evidence type="ECO:0000256" key="13">
    <source>
        <dbReference type="HAMAP-Rule" id="MF_00145"/>
    </source>
</evidence>
<dbReference type="InterPro" id="IPR015824">
    <property type="entry name" value="Phosphoglycerate_kinase_N"/>
</dbReference>
<evidence type="ECO:0000256" key="10">
    <source>
        <dbReference type="ARBA" id="ARBA00022777"/>
    </source>
</evidence>
<feature type="binding site" evidence="14">
    <location>
        <position position="121"/>
    </location>
    <ligand>
        <name>(2R)-3-phosphoglycerate</name>
        <dbReference type="ChEBI" id="CHEBI:58272"/>
    </ligand>
</feature>
<dbReference type="eggNOG" id="COG0126">
    <property type="taxonomic scope" value="Bacteria"/>
</dbReference>
<evidence type="ECO:0000313" key="17">
    <source>
        <dbReference type="EMBL" id="CCH47685.1"/>
    </source>
</evidence>
<dbReference type="GO" id="GO:0043531">
    <property type="term" value="F:ADP binding"/>
    <property type="evidence" value="ECO:0007669"/>
    <property type="project" value="TreeGrafter"/>
</dbReference>
<feature type="binding site" evidence="13">
    <location>
        <position position="39"/>
    </location>
    <ligand>
        <name>substrate</name>
    </ligand>
</feature>
<dbReference type="GO" id="GO:0005829">
    <property type="term" value="C:cytosol"/>
    <property type="evidence" value="ECO:0007669"/>
    <property type="project" value="TreeGrafter"/>
</dbReference>
<dbReference type="SUPFAM" id="SSF53748">
    <property type="entry name" value="Phosphoglycerate kinase"/>
    <property type="match status" value="1"/>
</dbReference>
<dbReference type="GO" id="GO:0006096">
    <property type="term" value="P:glycolytic process"/>
    <property type="evidence" value="ECO:0007669"/>
    <property type="project" value="UniProtKB-UniRule"/>
</dbReference>
<evidence type="ECO:0000256" key="8">
    <source>
        <dbReference type="ARBA" id="ARBA00022679"/>
    </source>
</evidence>
<evidence type="ECO:0000256" key="5">
    <source>
        <dbReference type="ARBA" id="ARBA00013061"/>
    </source>
</evidence>
<sequence length="405" mass="43309">MKGKTMLFIDQIDIKGKKLLFRVDFNVPQDAGTITDDNRIRAAIPTLKYALDQGAAIILCAHLGKPGGKVVPELSLASVAERTGELLGINVLLSPDTIGDISQKMAAALKPGQALMLENLRFNPEEIGEKAEDRGDFGKVLASMADVYVNDAFGVAHRENASVVDIPRYAKECCAGFLIKRELEYLGDALREPRRPYVCVSGGAKVSTKLGILNNLLGNVDDIIIGGAMANTFLLAQGYAVGKSLVEANLVEDAQALMLKAEKLGTRLHLPIDFKFAYSHEAVESDGICSIESVPEDALVLDIGPQTIINFVALLAQSKTIVWNGPMGLFETPAFAEGSLAICQAIAEVKDAVSIVGGGDTDAVVHLLDLAEKFSFISTGGGSFLQFLEGKELPAFKTLKECVTQ</sequence>
<evidence type="ECO:0000256" key="16">
    <source>
        <dbReference type="RuleBase" id="RU000532"/>
    </source>
</evidence>
<dbReference type="UniPathway" id="UPA00109">
    <property type="reaction ID" value="UER00185"/>
</dbReference>
<dbReference type="KEGG" id="dpi:BN4_10447"/>
<dbReference type="InterPro" id="IPR001576">
    <property type="entry name" value="Phosphoglycerate_kinase"/>
</dbReference>
<keyword evidence="11 13" id="KW-0067">ATP-binding</keyword>
<comment type="similarity">
    <text evidence="3 13 16">Belongs to the phosphoglycerate kinase family.</text>
</comment>
<dbReference type="GO" id="GO:0006094">
    <property type="term" value="P:gluconeogenesis"/>
    <property type="evidence" value="ECO:0007669"/>
    <property type="project" value="TreeGrafter"/>
</dbReference>
<keyword evidence="9 13" id="KW-0547">Nucleotide-binding</keyword>
<feature type="binding site" evidence="14">
    <location>
        <position position="158"/>
    </location>
    <ligand>
        <name>(2R)-3-phosphoglycerate</name>
        <dbReference type="ChEBI" id="CHEBI:58272"/>
    </ligand>
</feature>
<feature type="binding site" evidence="13 15">
    <location>
        <position position="209"/>
    </location>
    <ligand>
        <name>ATP</name>
        <dbReference type="ChEBI" id="CHEBI:30616"/>
    </ligand>
</feature>